<feature type="transmembrane region" description="Helical" evidence="6">
    <location>
        <begin position="12"/>
        <end position="30"/>
    </location>
</feature>
<keyword evidence="3 6" id="KW-0812">Transmembrane</keyword>
<sequence>MNPEYIYRFIRFLIVIGIIFLGGFAFLMIAKVAYPFLIAIVIAMMINPLVNILEKKARLPRSLAVIISIIIIIGVFIGLVTLLVTEIVSGASYLANVLPEHIQTLVNYIENYVTSKIVPLYEKGTSLFKSLGAGQQDTIIKNIQAAGQKVASNAGDFLQNLFQKLPVFVAWIPNAATVLVFSLLATFFISKDWYKLTGFFGRFLPVKARTSSKSVFEDLKKALVGFIRAQLTLISITLVIVLIGLLILRVDYAITIALVCGIVDILPYLGTGVVFIPWLIYEFITGHIPLGVGLAVLYTVVVVQRQVMEPKILSSSIGINPLPTLIALFVGFKLLGFLGLILGPVTLVVITTLNKANVFTDLWNFIMGKPKIEIKK</sequence>
<comment type="caution">
    <text evidence="7">The sequence shown here is derived from an EMBL/GenBank/DDBJ whole genome shotgun (WGS) entry which is preliminary data.</text>
</comment>
<organism evidence="7 8">
    <name type="scientific">Heyndrickxia acidicola</name>
    <dbReference type="NCBI Taxonomy" id="209389"/>
    <lineage>
        <taxon>Bacteria</taxon>
        <taxon>Bacillati</taxon>
        <taxon>Bacillota</taxon>
        <taxon>Bacilli</taxon>
        <taxon>Bacillales</taxon>
        <taxon>Bacillaceae</taxon>
        <taxon>Heyndrickxia</taxon>
    </lineage>
</organism>
<dbReference type="NCBIfam" id="TIGR02872">
    <property type="entry name" value="spore_ytvI"/>
    <property type="match status" value="1"/>
</dbReference>
<protein>
    <submittedName>
        <fullName evidence="7">Sporulation integral membrane protein YtvI</fullName>
    </submittedName>
</protein>
<feature type="transmembrane region" description="Helical" evidence="6">
    <location>
        <begin position="325"/>
        <end position="350"/>
    </location>
</feature>
<evidence type="ECO:0000256" key="6">
    <source>
        <dbReference type="SAM" id="Phobius"/>
    </source>
</evidence>
<proteinExistence type="inferred from homology"/>
<keyword evidence="8" id="KW-1185">Reference proteome</keyword>
<dbReference type="Pfam" id="PF01594">
    <property type="entry name" value="AI-2E_transport"/>
    <property type="match status" value="1"/>
</dbReference>
<evidence type="ECO:0000256" key="1">
    <source>
        <dbReference type="ARBA" id="ARBA00004141"/>
    </source>
</evidence>
<evidence type="ECO:0000256" key="3">
    <source>
        <dbReference type="ARBA" id="ARBA00022692"/>
    </source>
</evidence>
<evidence type="ECO:0000313" key="8">
    <source>
        <dbReference type="Proteomes" id="UP001341444"/>
    </source>
</evidence>
<feature type="transmembrane region" description="Helical" evidence="6">
    <location>
        <begin position="229"/>
        <end position="248"/>
    </location>
</feature>
<comment type="similarity">
    <text evidence="2">Belongs to the autoinducer-2 exporter (AI-2E) (TC 2.A.86) family.</text>
</comment>
<dbReference type="PANTHER" id="PTHR21716:SF68">
    <property type="entry name" value="TRANSPORT PROTEIN YTVI-RELATED"/>
    <property type="match status" value="1"/>
</dbReference>
<dbReference type="RefSeq" id="WP_066261607.1">
    <property type="nucleotide sequence ID" value="NZ_JARMAB010000011.1"/>
</dbReference>
<feature type="transmembrane region" description="Helical" evidence="6">
    <location>
        <begin position="254"/>
        <end position="281"/>
    </location>
</feature>
<gene>
    <name evidence="7" type="primary">ytvI</name>
    <name evidence="7" type="ORF">P4T90_08995</name>
</gene>
<feature type="transmembrane region" description="Helical" evidence="6">
    <location>
        <begin position="36"/>
        <end position="53"/>
    </location>
</feature>
<dbReference type="PANTHER" id="PTHR21716">
    <property type="entry name" value="TRANSMEMBRANE PROTEIN"/>
    <property type="match status" value="1"/>
</dbReference>
<feature type="transmembrane region" description="Helical" evidence="6">
    <location>
        <begin position="168"/>
        <end position="189"/>
    </location>
</feature>
<keyword evidence="5 6" id="KW-0472">Membrane</keyword>
<evidence type="ECO:0000256" key="2">
    <source>
        <dbReference type="ARBA" id="ARBA00009773"/>
    </source>
</evidence>
<accession>A0ABU6MEX8</accession>
<keyword evidence="4 6" id="KW-1133">Transmembrane helix</keyword>
<evidence type="ECO:0000256" key="4">
    <source>
        <dbReference type="ARBA" id="ARBA00022989"/>
    </source>
</evidence>
<evidence type="ECO:0000256" key="5">
    <source>
        <dbReference type="ARBA" id="ARBA00023136"/>
    </source>
</evidence>
<name>A0ABU6MEX8_9BACI</name>
<dbReference type="InterPro" id="IPR002549">
    <property type="entry name" value="AI-2E-like"/>
</dbReference>
<comment type="subcellular location">
    <subcellularLocation>
        <location evidence="1">Membrane</location>
        <topology evidence="1">Multi-pass membrane protein</topology>
    </subcellularLocation>
</comment>
<feature type="transmembrane region" description="Helical" evidence="6">
    <location>
        <begin position="65"/>
        <end position="84"/>
    </location>
</feature>
<feature type="transmembrane region" description="Helical" evidence="6">
    <location>
        <begin position="288"/>
        <end position="305"/>
    </location>
</feature>
<reference evidence="7 8" key="1">
    <citation type="submission" date="2023-03" db="EMBL/GenBank/DDBJ databases">
        <title>Bacillus Genome Sequencing.</title>
        <authorList>
            <person name="Dunlap C."/>
        </authorList>
    </citation>
    <scope>NUCLEOTIDE SEQUENCE [LARGE SCALE GENOMIC DNA]</scope>
    <source>
        <strain evidence="7 8">B-23453</strain>
    </source>
</reference>
<evidence type="ECO:0000313" key="7">
    <source>
        <dbReference type="EMBL" id="MED1203216.1"/>
    </source>
</evidence>
<dbReference type="Proteomes" id="UP001341444">
    <property type="component" value="Unassembled WGS sequence"/>
</dbReference>
<dbReference type="EMBL" id="JARMAB010000011">
    <property type="protein sequence ID" value="MED1203216.1"/>
    <property type="molecule type" value="Genomic_DNA"/>
</dbReference>
<dbReference type="InterPro" id="IPR014227">
    <property type="entry name" value="YtvI-like"/>
</dbReference>